<dbReference type="EMBL" id="CAJJDN010000011">
    <property type="protein sequence ID" value="CAD8057397.1"/>
    <property type="molecule type" value="Genomic_DNA"/>
</dbReference>
<organism evidence="1 2">
    <name type="scientific">Paramecium sonneborni</name>
    <dbReference type="NCBI Taxonomy" id="65129"/>
    <lineage>
        <taxon>Eukaryota</taxon>
        <taxon>Sar</taxon>
        <taxon>Alveolata</taxon>
        <taxon>Ciliophora</taxon>
        <taxon>Intramacronucleata</taxon>
        <taxon>Oligohymenophorea</taxon>
        <taxon>Peniculida</taxon>
        <taxon>Parameciidae</taxon>
        <taxon>Paramecium</taxon>
    </lineage>
</organism>
<evidence type="ECO:0000313" key="1">
    <source>
        <dbReference type="EMBL" id="CAD8057397.1"/>
    </source>
</evidence>
<name>A0A8S1KR59_9CILI</name>
<protein>
    <submittedName>
        <fullName evidence="1">Uncharacterized protein</fullName>
    </submittedName>
</protein>
<comment type="caution">
    <text evidence="1">The sequence shown here is derived from an EMBL/GenBank/DDBJ whole genome shotgun (WGS) entry which is preliminary data.</text>
</comment>
<dbReference type="OrthoDB" id="10416250at2759"/>
<sequence>MIYQKRKQTQGNQFFLCILKDTNLEMPHQLSNKQKLLKNKFNLIKKMANLDIQLQKNQVNHFKLDYKSFQQYLRIQKINFILLKYLLKSKKKKKIHIYRIGIKNLILWYVELQEHSIKVKNKNYSINHLVSKSNKK</sequence>
<dbReference type="AlphaFoldDB" id="A0A8S1KR59"/>
<dbReference type="Proteomes" id="UP000692954">
    <property type="component" value="Unassembled WGS sequence"/>
</dbReference>
<keyword evidence="2" id="KW-1185">Reference proteome</keyword>
<proteinExistence type="predicted"/>
<accession>A0A8S1KR59</accession>
<gene>
    <name evidence="1" type="ORF">PSON_ATCC_30995.1.T0110197</name>
</gene>
<evidence type="ECO:0000313" key="2">
    <source>
        <dbReference type="Proteomes" id="UP000692954"/>
    </source>
</evidence>
<reference evidence="1" key="1">
    <citation type="submission" date="2021-01" db="EMBL/GenBank/DDBJ databases">
        <authorList>
            <consortium name="Genoscope - CEA"/>
            <person name="William W."/>
        </authorList>
    </citation>
    <scope>NUCLEOTIDE SEQUENCE</scope>
</reference>